<keyword evidence="2" id="KW-0489">Methyltransferase</keyword>
<organism evidence="2 3">
    <name type="scientific">Sulfurimonas denitrificans (strain ATCC 33889 / DSM 1251)</name>
    <name type="common">Thiomicrospira denitrificans (strain ATCC 33889 / DSM 1251)</name>
    <dbReference type="NCBI Taxonomy" id="326298"/>
    <lineage>
        <taxon>Bacteria</taxon>
        <taxon>Pseudomonadati</taxon>
        <taxon>Campylobacterota</taxon>
        <taxon>Epsilonproteobacteria</taxon>
        <taxon>Campylobacterales</taxon>
        <taxon>Sulfurimonadaceae</taxon>
        <taxon>Sulfurimonas</taxon>
    </lineage>
</organism>
<keyword evidence="2" id="KW-0808">Transferase</keyword>
<dbReference type="HOGENOM" id="CLU_1101692_0_0_7"/>
<dbReference type="KEGG" id="tdn:Suden_0189"/>
<evidence type="ECO:0000313" key="3">
    <source>
        <dbReference type="Proteomes" id="UP000002714"/>
    </source>
</evidence>
<gene>
    <name evidence="2" type="ordered locus">Suden_0189</name>
</gene>
<keyword evidence="2" id="KW-0830">Ubiquinone</keyword>
<dbReference type="PANTHER" id="PTHR43861">
    <property type="entry name" value="TRANS-ACONITATE 2-METHYLTRANSFERASE-RELATED"/>
    <property type="match status" value="1"/>
</dbReference>
<dbReference type="eggNOG" id="COG2226">
    <property type="taxonomic scope" value="Bacteria"/>
</dbReference>
<dbReference type="InterPro" id="IPR029063">
    <property type="entry name" value="SAM-dependent_MTases_sf"/>
</dbReference>
<dbReference type="Proteomes" id="UP000002714">
    <property type="component" value="Chromosome"/>
</dbReference>
<sequence length="275" mass="33069">MQNIIMEILNSLDVKRGDRVLDFGCGDANLVKFINENEYTCYGVDIQLDIINLAKRRFQESFLNPDLLRAIPIIRDGYTIKNHGFRLPFEDEFFDCVVSFQVFEHISNIEEVIKELYRVVKVDGKVYLEFPSSYTIVEPHLEIPFVHYLKYSKFRENYIFFFAKLKKIDEPRKYAKIQNDYLKTSCFYRFHNEFDKLFKDGGFAKKDYSYERRSLRVQKDKVFTLRELLLYKQRRYDNKSNLNSFGYGVKIYLKIHAFFYSILTNRMIVFTKEDK</sequence>
<keyword evidence="3" id="KW-1185">Reference proteome</keyword>
<dbReference type="GO" id="GO:0032259">
    <property type="term" value="P:methylation"/>
    <property type="evidence" value="ECO:0007669"/>
    <property type="project" value="UniProtKB-KW"/>
</dbReference>
<evidence type="ECO:0000259" key="1">
    <source>
        <dbReference type="Pfam" id="PF08241"/>
    </source>
</evidence>
<dbReference type="STRING" id="326298.Suden_0189"/>
<accession>Q30U61</accession>
<dbReference type="InterPro" id="IPR013216">
    <property type="entry name" value="Methyltransf_11"/>
</dbReference>
<evidence type="ECO:0000313" key="2">
    <source>
        <dbReference type="EMBL" id="ABB43470.1"/>
    </source>
</evidence>
<reference evidence="2 3" key="1">
    <citation type="journal article" date="2008" name="Appl. Environ. Microbiol.">
        <title>Genome of the epsilonproteobacterial chemolithoautotroph Sulfurimonas denitrificans.</title>
        <authorList>
            <person name="Sievert S.M."/>
            <person name="Scott K.M."/>
            <person name="Klotz M.G."/>
            <person name="Chain P.S.G."/>
            <person name="Hauser L.J."/>
            <person name="Hemp J."/>
            <person name="Huegler M."/>
            <person name="Land M."/>
            <person name="Lapidus A."/>
            <person name="Larimer F.W."/>
            <person name="Lucas S."/>
            <person name="Malfatti S.A."/>
            <person name="Meyer F."/>
            <person name="Paulsen I.T."/>
            <person name="Ren Q."/>
            <person name="Simon J."/>
            <person name="Bailey K."/>
            <person name="Diaz E."/>
            <person name="Fitzpatrick K.A."/>
            <person name="Glover B."/>
            <person name="Gwatney N."/>
            <person name="Korajkic A."/>
            <person name="Long A."/>
            <person name="Mobberley J.M."/>
            <person name="Pantry S.N."/>
            <person name="Pazder G."/>
            <person name="Peterson S."/>
            <person name="Quintanilla J.D."/>
            <person name="Sprinkle R."/>
            <person name="Stephens J."/>
            <person name="Thomas P."/>
            <person name="Vaughn R."/>
            <person name="Weber M.J."/>
            <person name="Wooten L.L."/>
        </authorList>
    </citation>
    <scope>NUCLEOTIDE SEQUENCE [LARGE SCALE GENOMIC DNA]</scope>
    <source>
        <strain evidence="3">ATCC 33889 / DSM 1251</strain>
    </source>
</reference>
<dbReference type="CDD" id="cd02440">
    <property type="entry name" value="AdoMet_MTases"/>
    <property type="match status" value="1"/>
</dbReference>
<protein>
    <submittedName>
        <fullName evidence="2">Methylase involved in ubiquinone/menaquinone biosynthesis-like protein</fullName>
    </submittedName>
</protein>
<dbReference type="PANTHER" id="PTHR43861:SF1">
    <property type="entry name" value="TRANS-ACONITATE 2-METHYLTRANSFERASE"/>
    <property type="match status" value="1"/>
</dbReference>
<dbReference type="GO" id="GO:0008757">
    <property type="term" value="F:S-adenosylmethionine-dependent methyltransferase activity"/>
    <property type="evidence" value="ECO:0007669"/>
    <property type="project" value="InterPro"/>
</dbReference>
<dbReference type="AlphaFoldDB" id="Q30U61"/>
<dbReference type="RefSeq" id="WP_011371825.1">
    <property type="nucleotide sequence ID" value="NC_007575.1"/>
</dbReference>
<dbReference type="Gene3D" id="3.40.50.150">
    <property type="entry name" value="Vaccinia Virus protein VP39"/>
    <property type="match status" value="1"/>
</dbReference>
<dbReference type="OrthoDB" id="9789575at2"/>
<dbReference type="SUPFAM" id="SSF53335">
    <property type="entry name" value="S-adenosyl-L-methionine-dependent methyltransferases"/>
    <property type="match status" value="1"/>
</dbReference>
<proteinExistence type="predicted"/>
<name>Q30U61_SULDN</name>
<feature type="domain" description="Methyltransferase type 11" evidence="1">
    <location>
        <begin position="21"/>
        <end position="127"/>
    </location>
</feature>
<dbReference type="EMBL" id="CP000153">
    <property type="protein sequence ID" value="ABB43470.1"/>
    <property type="molecule type" value="Genomic_DNA"/>
</dbReference>
<dbReference type="Pfam" id="PF08241">
    <property type="entry name" value="Methyltransf_11"/>
    <property type="match status" value="1"/>
</dbReference>